<proteinExistence type="predicted"/>
<evidence type="ECO:0000313" key="2">
    <source>
        <dbReference type="Proteomes" id="UP000824881"/>
    </source>
</evidence>
<organism evidence="1 2">
    <name type="scientific">Pleurotus cornucopiae</name>
    <name type="common">Cornucopia mushroom</name>
    <dbReference type="NCBI Taxonomy" id="5321"/>
    <lineage>
        <taxon>Eukaryota</taxon>
        <taxon>Fungi</taxon>
        <taxon>Dikarya</taxon>
        <taxon>Basidiomycota</taxon>
        <taxon>Agaricomycotina</taxon>
        <taxon>Agaricomycetes</taxon>
        <taxon>Agaricomycetidae</taxon>
        <taxon>Agaricales</taxon>
        <taxon>Pleurotineae</taxon>
        <taxon>Pleurotaceae</taxon>
        <taxon>Pleurotus</taxon>
    </lineage>
</organism>
<reference evidence="1 2" key="1">
    <citation type="journal article" date="2021" name="Appl. Environ. Microbiol.">
        <title>Genetic linkage and physical mapping for an oyster mushroom Pleurotus cornucopiae and QTL analysis for the trait cap color.</title>
        <authorList>
            <person name="Zhang Y."/>
            <person name="Gao W."/>
            <person name="Sonnenberg A."/>
            <person name="Chen Q."/>
            <person name="Zhang J."/>
            <person name="Huang C."/>
        </authorList>
    </citation>
    <scope>NUCLEOTIDE SEQUENCE [LARGE SCALE GENOMIC DNA]</scope>
    <source>
        <strain evidence="1">CCMSSC00406</strain>
    </source>
</reference>
<keyword evidence="2" id="KW-1185">Reference proteome</keyword>
<gene>
    <name evidence="1" type="ORF">CCMSSC00406_0002706</name>
</gene>
<dbReference type="EMBL" id="WQMT02000005">
    <property type="protein sequence ID" value="KAG9222371.1"/>
    <property type="molecule type" value="Genomic_DNA"/>
</dbReference>
<comment type="caution">
    <text evidence="1">The sequence shown here is derived from an EMBL/GenBank/DDBJ whole genome shotgun (WGS) entry which is preliminary data.</text>
</comment>
<name>A0ACB7IWY1_PLECO</name>
<protein>
    <submittedName>
        <fullName evidence="1">Uncharacterized protein</fullName>
    </submittedName>
</protein>
<dbReference type="Proteomes" id="UP000824881">
    <property type="component" value="Unassembled WGS sequence"/>
</dbReference>
<accession>A0ACB7IWY1</accession>
<evidence type="ECO:0000313" key="1">
    <source>
        <dbReference type="EMBL" id="KAG9222371.1"/>
    </source>
</evidence>
<sequence>MSSTFLNREISSPPASPASFSSISSSTSSIFTSEASPATGFPVYPQTDSRLESPATSPDISNPPKPLLSAPSTRTLRRSFSRPSSSVGLPAFVNNMTFGFKDKKVKSAKNSPTIEPAPQPNEGGSATTTPVPSRTSRLVSATLGRARMQKKKSLVSFLNSVNPETLSAPTNAASSSSKTLQTSSIPTTEQARPRAVSVNDEDDYGEVVEQFETRNKWATKLGMKMHPYGTDASYMQSFDRVSMDTDRHTEQLLNRLNASGAPTFYQYGKKPPMTVLDLGCGQGTWACQAADAWKHSGTIVTGLDLVDVVTEEHENAKFVRGNFVKYPLPFRDESFELVRMANLSLCIPYDKWLFVFSEVKRVLAPNGRLEFIDDQIFFPYGATPYPDIDENAMSSTTPTSRAFPGASECQSGFDDEDDDATGLGPDGDSNDSIIPSSPVVEGENKAGADDDSFDTASTLVDSDASTTRSARSSMQSNHSVLKKHAAANADIPTSITLPSITPIAPITLDITETGDATARPPPPTRPIPDIPIEEPVAVVAATSCSAELITAAPSPSSDTITPPDVTIQTPTPMSTPTPSTPSDAASRCSSELLTEPEVVKESISTLQEQPPKPESEATFDAYESWHQSTAVSRELETVFERMLKEKYGIHPRPHEFVLAAMKTVFGDEYAEKSRSMHVRLAPPECRFDHEFGLADESTVDSPVEGENLQKKPWIVVRWDKKEKKSKKAAKQHIESIPEEKQSADYFSPTALPDGLSAKAASKLGIFPGDLPPSPAVSARQPRPASIDSIPSATSTFFASGPVQSPGLIVLPSTFIPLSPSELEMHTCKHLHVLLGCKPSLKEYIESFTDEGGQRVCGDEEFEDSVWEYECFRRQRFNWPVEMAGLNFGSTDDYVDSRSAVKHKYYTPSSNSQGYSKQTSYAAEDLTHVRTFRIYGAMKKSDDDNIAPILMKTHSGLPSRPGTSKGVKPVLFPSSTS</sequence>